<organism evidence="1">
    <name type="scientific">marine sediment metagenome</name>
    <dbReference type="NCBI Taxonomy" id="412755"/>
    <lineage>
        <taxon>unclassified sequences</taxon>
        <taxon>metagenomes</taxon>
        <taxon>ecological metagenomes</taxon>
    </lineage>
</organism>
<proteinExistence type="predicted"/>
<dbReference type="AlphaFoldDB" id="A0A0F9NEX0"/>
<accession>A0A0F9NEX0</accession>
<evidence type="ECO:0000313" key="1">
    <source>
        <dbReference type="EMBL" id="KKN16504.1"/>
    </source>
</evidence>
<protein>
    <submittedName>
        <fullName evidence="1">Uncharacterized protein</fullName>
    </submittedName>
</protein>
<reference evidence="1" key="1">
    <citation type="journal article" date="2015" name="Nature">
        <title>Complex archaea that bridge the gap between prokaryotes and eukaryotes.</title>
        <authorList>
            <person name="Spang A."/>
            <person name="Saw J.H."/>
            <person name="Jorgensen S.L."/>
            <person name="Zaremba-Niedzwiedzka K."/>
            <person name="Martijn J."/>
            <person name="Lind A.E."/>
            <person name="van Eijk R."/>
            <person name="Schleper C."/>
            <person name="Guy L."/>
            <person name="Ettema T.J."/>
        </authorList>
    </citation>
    <scope>NUCLEOTIDE SEQUENCE</scope>
</reference>
<comment type="caution">
    <text evidence="1">The sequence shown here is derived from an EMBL/GenBank/DDBJ whole genome shotgun (WGS) entry which is preliminary data.</text>
</comment>
<name>A0A0F9NEX0_9ZZZZ</name>
<sequence>MSMIAKRIRGAVLRLPRSWRIVLVLALLVAAIAGAIVVSGEMEAKRRAKVVAAIEQTLAGKAPDAALVRTLEVDRVYLVQWRGNGEAHLSLYIGGLLIDVNTNVKVGGTE</sequence>
<dbReference type="EMBL" id="LAZR01003608">
    <property type="protein sequence ID" value="KKN16504.1"/>
    <property type="molecule type" value="Genomic_DNA"/>
</dbReference>
<gene>
    <name evidence="1" type="ORF">LCGC14_0975150</name>
</gene>